<dbReference type="GO" id="GO:0120147">
    <property type="term" value="F:formylglycine-generating oxidase activity"/>
    <property type="evidence" value="ECO:0007669"/>
    <property type="project" value="TreeGrafter"/>
</dbReference>
<evidence type="ECO:0000259" key="2">
    <source>
        <dbReference type="PROSITE" id="PS51781"/>
    </source>
</evidence>
<evidence type="ECO:0000256" key="1">
    <source>
        <dbReference type="SAM" id="SignalP"/>
    </source>
</evidence>
<accession>U1F820</accession>
<comment type="caution">
    <text evidence="3">The sequence shown here is derived from an EMBL/GenBank/DDBJ whole genome shotgun (WGS) entry which is preliminary data.</text>
</comment>
<dbReference type="EMBL" id="AVQI01000059">
    <property type="protein sequence ID" value="ERK01316.1"/>
    <property type="molecule type" value="Genomic_DNA"/>
</dbReference>
<dbReference type="InterPro" id="IPR003646">
    <property type="entry name" value="SH3-like_bac-type"/>
</dbReference>
<evidence type="ECO:0000313" key="6">
    <source>
        <dbReference type="Proteomes" id="UP000016646"/>
    </source>
</evidence>
<dbReference type="eggNOG" id="COG1262">
    <property type="taxonomic scope" value="Bacteria"/>
</dbReference>
<dbReference type="Gene3D" id="3.90.1580.10">
    <property type="entry name" value="paralog of FGE (formylglycine-generating enzyme)"/>
    <property type="match status" value="1"/>
</dbReference>
<feature type="signal peptide" evidence="1">
    <location>
        <begin position="1"/>
        <end position="19"/>
    </location>
</feature>
<dbReference type="Gene3D" id="2.30.30.40">
    <property type="entry name" value="SH3 Domains"/>
    <property type="match status" value="1"/>
</dbReference>
<reference evidence="5 6" key="1">
    <citation type="submission" date="2013-08" db="EMBL/GenBank/DDBJ databases">
        <authorList>
            <person name="Durkin A.S."/>
            <person name="Haft D.R."/>
            <person name="McCorrison J."/>
            <person name="Torralba M."/>
            <person name="Gillis M."/>
            <person name="Haft D.H."/>
            <person name="Methe B."/>
            <person name="Sutton G."/>
            <person name="Nelson K.E."/>
        </authorList>
    </citation>
    <scope>NUCLEOTIDE SEQUENCE [LARGE SCALE GENOMIC DNA]</scope>
    <source>
        <strain evidence="4 6">ATCC 35536</strain>
        <strain evidence="3 5">VPI DR56BR1116</strain>
    </source>
</reference>
<dbReference type="AlphaFoldDB" id="U1F820"/>
<protein>
    <submittedName>
        <fullName evidence="3">SH3 domain protein</fullName>
    </submittedName>
</protein>
<dbReference type="Proteomes" id="UP000016646">
    <property type="component" value="Unassembled WGS sequence"/>
</dbReference>
<dbReference type="EMBL" id="AUZJ01000045">
    <property type="protein sequence ID" value="ERF60162.1"/>
    <property type="molecule type" value="Genomic_DNA"/>
</dbReference>
<dbReference type="RefSeq" id="WP_021330862.1">
    <property type="nucleotide sequence ID" value="NZ_AUZJ01000045.1"/>
</dbReference>
<dbReference type="SUPFAM" id="SSF56436">
    <property type="entry name" value="C-type lectin-like"/>
    <property type="match status" value="1"/>
</dbReference>
<name>U1F820_TRESO</name>
<dbReference type="PATRIC" id="fig|1125725.3.peg.1867"/>
<keyword evidence="1" id="KW-0732">Signal</keyword>
<evidence type="ECO:0000313" key="5">
    <source>
        <dbReference type="Proteomes" id="UP000016412"/>
    </source>
</evidence>
<evidence type="ECO:0000313" key="4">
    <source>
        <dbReference type="EMBL" id="ERK01316.1"/>
    </source>
</evidence>
<dbReference type="Proteomes" id="UP000016412">
    <property type="component" value="Unassembled WGS sequence"/>
</dbReference>
<sequence>MKKNIIVLLLTTVVFCCTAKESLPVIETVFVQGGTYNWKKLLGIGSEEVMVSDLYVQKYETTRSEWEAFINETGKKEFYKITAVQLNYYNLMAYPESAAVGMTFYEALEYCNWRSKKEGYTPVYTLKGDMPVQSSYTYPEPVKMPEIVVNKKADGYRLPEESEWIYFALGGLEGIKTKWWEKRPVERYAWVATNSSSTEPVGKLEPNPVGLYDVFGNAWEWCWDIKPNSAGEEGINKSRLSCGACVSYTKSQNVGKDVLLFMAVLAKKGGSDPLERYYTGVRMVRNAAGISESAQGLFGSRYSAGKRVYAADNLNIRADPNVRGEKVVLAGKGSPLTVLEEGKKETIDGITAPWIKVRLPDGKEGWCFAGYVAARKP</sequence>
<proteinExistence type="predicted"/>
<dbReference type="Pfam" id="PF03781">
    <property type="entry name" value="FGE-sulfatase"/>
    <property type="match status" value="1"/>
</dbReference>
<keyword evidence="6" id="KW-1185">Reference proteome</keyword>
<gene>
    <name evidence="4" type="ORF">HMPREF0860_2026</name>
    <name evidence="3" type="ORF">HMPREF1325_0802</name>
</gene>
<dbReference type="PANTHER" id="PTHR23150:SF19">
    <property type="entry name" value="FORMYLGLYCINE-GENERATING ENZYME"/>
    <property type="match status" value="1"/>
</dbReference>
<dbReference type="PROSITE" id="PS51781">
    <property type="entry name" value="SH3B"/>
    <property type="match status" value="1"/>
</dbReference>
<feature type="chain" id="PRO_5004611267" evidence="1">
    <location>
        <begin position="20"/>
        <end position="377"/>
    </location>
</feature>
<dbReference type="InterPro" id="IPR016187">
    <property type="entry name" value="CTDL_fold"/>
</dbReference>
<dbReference type="OrthoDB" id="322924at2"/>
<feature type="domain" description="SH3b" evidence="2">
    <location>
        <begin position="303"/>
        <end position="376"/>
    </location>
</feature>
<organism evidence="3 5">
    <name type="scientific">Treponema socranskii subsp. socranskii VPI DR56BR1116 = ATCC 35536</name>
    <dbReference type="NCBI Taxonomy" id="1125725"/>
    <lineage>
        <taxon>Bacteria</taxon>
        <taxon>Pseudomonadati</taxon>
        <taxon>Spirochaetota</taxon>
        <taxon>Spirochaetia</taxon>
        <taxon>Spirochaetales</taxon>
        <taxon>Treponemataceae</taxon>
        <taxon>Treponema</taxon>
    </lineage>
</organism>
<dbReference type="STRING" id="1125725.HMPREF1325_0802"/>
<dbReference type="InterPro" id="IPR042095">
    <property type="entry name" value="SUMF_sf"/>
</dbReference>
<dbReference type="InterPro" id="IPR051043">
    <property type="entry name" value="Sulfatase_Mod_Factor_Kinase"/>
</dbReference>
<dbReference type="Pfam" id="PF08239">
    <property type="entry name" value="SH3_3"/>
    <property type="match status" value="1"/>
</dbReference>
<dbReference type="PANTHER" id="PTHR23150">
    <property type="entry name" value="SULFATASE MODIFYING FACTOR 1, 2"/>
    <property type="match status" value="1"/>
</dbReference>
<dbReference type="InterPro" id="IPR005532">
    <property type="entry name" value="SUMF_dom"/>
</dbReference>
<evidence type="ECO:0000313" key="3">
    <source>
        <dbReference type="EMBL" id="ERF60162.1"/>
    </source>
</evidence>